<dbReference type="PROSITE" id="PS50013">
    <property type="entry name" value="CHROMO_2"/>
    <property type="match status" value="1"/>
</dbReference>
<evidence type="ECO:0000313" key="3">
    <source>
        <dbReference type="EMBL" id="KAK1943754.1"/>
    </source>
</evidence>
<keyword evidence="4" id="KW-1185">Reference proteome</keyword>
<dbReference type="EMBL" id="JASMQC010000007">
    <property type="protein sequence ID" value="KAK1943754.1"/>
    <property type="molecule type" value="Genomic_DNA"/>
</dbReference>
<gene>
    <name evidence="3" type="ORF">P3T76_005150</name>
</gene>
<dbReference type="InterPro" id="IPR016197">
    <property type="entry name" value="Chromo-like_dom_sf"/>
</dbReference>
<feature type="domain" description="Chromo" evidence="2">
    <location>
        <begin position="106"/>
        <end position="135"/>
    </location>
</feature>
<evidence type="ECO:0000256" key="1">
    <source>
        <dbReference type="SAM" id="MobiDB-lite"/>
    </source>
</evidence>
<dbReference type="Proteomes" id="UP001259832">
    <property type="component" value="Unassembled WGS sequence"/>
</dbReference>
<evidence type="ECO:0000259" key="2">
    <source>
        <dbReference type="PROSITE" id="PS50013"/>
    </source>
</evidence>
<feature type="region of interest" description="Disordered" evidence="1">
    <location>
        <begin position="1"/>
        <end position="21"/>
    </location>
</feature>
<evidence type="ECO:0000313" key="4">
    <source>
        <dbReference type="Proteomes" id="UP001259832"/>
    </source>
</evidence>
<accession>A0AAD9GRL9</accession>
<feature type="compositionally biased region" description="Polar residues" evidence="1">
    <location>
        <begin position="1"/>
        <end position="16"/>
    </location>
</feature>
<protein>
    <recommendedName>
        <fullName evidence="2">Chromo domain-containing protein</fullName>
    </recommendedName>
</protein>
<sequence>MQSLEEGQATSIQNPDSPRAVLPKVQSGLSRKLTHLWHDPFRIDEVHEDFRVKIKVEAVSTLGRLKPRVLFPKRPTVVIDVDDDDDFDAALFPEDSWKPDAGNDEYEAERILDLRRSKRTRTTKRNREYLVKWKGCGAVLYEFNQGARVRARFQAMQVGD</sequence>
<comment type="caution">
    <text evidence="3">The sequence shown here is derived from an EMBL/GenBank/DDBJ whole genome shotgun (WGS) entry which is preliminary data.</text>
</comment>
<dbReference type="SUPFAM" id="SSF54160">
    <property type="entry name" value="Chromo domain-like"/>
    <property type="match status" value="1"/>
</dbReference>
<dbReference type="InterPro" id="IPR000953">
    <property type="entry name" value="Chromo/chromo_shadow_dom"/>
</dbReference>
<dbReference type="Gene3D" id="2.40.50.40">
    <property type="match status" value="1"/>
</dbReference>
<name>A0AAD9GRL9_9STRA</name>
<reference evidence="3" key="1">
    <citation type="submission" date="2023-08" db="EMBL/GenBank/DDBJ databases">
        <title>Reference Genome Resource for the Citrus Pathogen Phytophthora citrophthora.</title>
        <authorList>
            <person name="Moller H."/>
            <person name="Coetzee B."/>
            <person name="Rose L.J."/>
            <person name="Van Niekerk J.M."/>
        </authorList>
    </citation>
    <scope>NUCLEOTIDE SEQUENCE</scope>
    <source>
        <strain evidence="3">STE-U-9442</strain>
    </source>
</reference>
<organism evidence="3 4">
    <name type="scientific">Phytophthora citrophthora</name>
    <dbReference type="NCBI Taxonomy" id="4793"/>
    <lineage>
        <taxon>Eukaryota</taxon>
        <taxon>Sar</taxon>
        <taxon>Stramenopiles</taxon>
        <taxon>Oomycota</taxon>
        <taxon>Peronosporomycetes</taxon>
        <taxon>Peronosporales</taxon>
        <taxon>Peronosporaceae</taxon>
        <taxon>Phytophthora</taxon>
    </lineage>
</organism>
<proteinExistence type="predicted"/>
<dbReference type="AlphaFoldDB" id="A0AAD9GRL9"/>